<dbReference type="InterPro" id="IPR018330">
    <property type="entry name" value="RecT_fam"/>
</dbReference>
<comment type="caution">
    <text evidence="2">The sequence shown here is derived from an EMBL/GenBank/DDBJ whole genome shotgun (WGS) entry which is preliminary data.</text>
</comment>
<sequence length="411" mass="45431">MSNEEQGTGTDLMERPDVKPGSVEYYDAVREAALLPAHDYPDGHIRTIMKMSVPKKASFADACGYLSICRQYGLNPILGQVFLIITDDGPKVVTGRDTYITVAERRPTFKGIVTGIVLEGESCVIRRDPDDPYKVYVDHDQGFTGEVIGWYCIVFDSERPPLIFRRMLNDYAYLFGKRNWKQDKKGMGENRCIAGALKRMYSLAGLLMEGEEMDIGAAGGGDPTGVGAKAQTEAEKLADAIGKTEAANGIHVEEDWTPEVVITEGVHKGERWMDVATEAPKYMRQVANRKWLGTTAKDAEAMHAYLDSLEAPEEPQTDDDPPEVPEAQEEPEAEETATAGELDQLHKDTLEIATELAKRSLLTSEESDEIGILKHEGNLVGLRDLKEELERKLKGGEVESTDGPQGGLWHE</sequence>
<proteinExistence type="predicted"/>
<evidence type="ECO:0008006" key="3">
    <source>
        <dbReference type="Google" id="ProtNLM"/>
    </source>
</evidence>
<feature type="region of interest" description="Disordered" evidence="1">
    <location>
        <begin position="311"/>
        <end position="349"/>
    </location>
</feature>
<evidence type="ECO:0000256" key="1">
    <source>
        <dbReference type="SAM" id="MobiDB-lite"/>
    </source>
</evidence>
<organism evidence="2">
    <name type="scientific">marine sediment metagenome</name>
    <dbReference type="NCBI Taxonomy" id="412755"/>
    <lineage>
        <taxon>unclassified sequences</taxon>
        <taxon>metagenomes</taxon>
        <taxon>ecological metagenomes</taxon>
    </lineage>
</organism>
<evidence type="ECO:0000313" key="2">
    <source>
        <dbReference type="EMBL" id="KKM61991.1"/>
    </source>
</evidence>
<dbReference type="GO" id="GO:0006259">
    <property type="term" value="P:DNA metabolic process"/>
    <property type="evidence" value="ECO:0007669"/>
    <property type="project" value="InterPro"/>
</dbReference>
<protein>
    <recommendedName>
        <fullName evidence="3">Phage recombination protein Bet</fullName>
    </recommendedName>
</protein>
<dbReference type="AlphaFoldDB" id="A0A0F9JI35"/>
<reference evidence="2" key="1">
    <citation type="journal article" date="2015" name="Nature">
        <title>Complex archaea that bridge the gap between prokaryotes and eukaryotes.</title>
        <authorList>
            <person name="Spang A."/>
            <person name="Saw J.H."/>
            <person name="Jorgensen S.L."/>
            <person name="Zaremba-Niedzwiedzka K."/>
            <person name="Martijn J."/>
            <person name="Lind A.E."/>
            <person name="van Eijk R."/>
            <person name="Schleper C."/>
            <person name="Guy L."/>
            <person name="Ettema T.J."/>
        </authorList>
    </citation>
    <scope>NUCLEOTIDE SEQUENCE</scope>
</reference>
<feature type="compositionally biased region" description="Acidic residues" evidence="1">
    <location>
        <begin position="311"/>
        <end position="335"/>
    </location>
</feature>
<dbReference type="GO" id="GO:0003677">
    <property type="term" value="F:DNA binding"/>
    <property type="evidence" value="ECO:0007669"/>
    <property type="project" value="InterPro"/>
</dbReference>
<dbReference type="EMBL" id="LAZR01011383">
    <property type="protein sequence ID" value="KKM61991.1"/>
    <property type="molecule type" value="Genomic_DNA"/>
</dbReference>
<accession>A0A0F9JI35</accession>
<name>A0A0F9JI35_9ZZZZ</name>
<gene>
    <name evidence="2" type="ORF">LCGC14_1526150</name>
</gene>
<feature type="region of interest" description="Disordered" evidence="1">
    <location>
        <begin position="391"/>
        <end position="411"/>
    </location>
</feature>
<dbReference type="Pfam" id="PF03837">
    <property type="entry name" value="RecT"/>
    <property type="match status" value="1"/>
</dbReference>